<proteinExistence type="predicted"/>
<keyword evidence="2" id="KW-1185">Reference proteome</keyword>
<protein>
    <submittedName>
        <fullName evidence="1">Nucleotidyltransferase-like protein</fullName>
    </submittedName>
</protein>
<sequence length="291" mass="34571">MSPFTFNDWTKKDPLPLGAVACYRPGGKFHGALLQDFDVLVFLIFDSPRDCEDVQTHHRVENGVHYHFLSLQAEELKRWIVTGENRSLVHYFLQGEVVDDVNGQILHLRQQVEHFEQPLQEQRLFFEFSRFLRNYVEAKRHLTEGHEMDAYYSTLKALHHWACIELVQKSVYPEKTIWNQVRTHSAQVYKLYEQLAFSQETLEERVELVLLACEFSVMSKMAVCSELLIRVLRSRRIPWTIEELVRHPDLQYVKKELPMVVRKLVYRSLIKQWPREDNTSPHSEEIRYSVN</sequence>
<evidence type="ECO:0000313" key="2">
    <source>
        <dbReference type="Proteomes" id="UP001380953"/>
    </source>
</evidence>
<name>A0ACC6PGP4_9BACL</name>
<comment type="caution">
    <text evidence="1">The sequence shown here is derived from an EMBL/GenBank/DDBJ whole genome shotgun (WGS) entry which is preliminary data.</text>
</comment>
<organism evidence="1 2">
    <name type="scientific">Saccharibacillus sacchari</name>
    <dbReference type="NCBI Taxonomy" id="456493"/>
    <lineage>
        <taxon>Bacteria</taxon>
        <taxon>Bacillati</taxon>
        <taxon>Bacillota</taxon>
        <taxon>Bacilli</taxon>
        <taxon>Bacillales</taxon>
        <taxon>Paenibacillaceae</taxon>
        <taxon>Saccharibacillus</taxon>
    </lineage>
</organism>
<reference evidence="1" key="1">
    <citation type="submission" date="2024-03" db="EMBL/GenBank/DDBJ databases">
        <title>Whole genome sequecning of epiphytes from Marcgravia umbellata leaves.</title>
        <authorList>
            <person name="Kumar G."/>
            <person name="Savka M.A."/>
        </authorList>
    </citation>
    <scope>NUCLEOTIDE SEQUENCE</scope>
    <source>
        <strain evidence="1">RIT_BL5</strain>
    </source>
</reference>
<evidence type="ECO:0000313" key="1">
    <source>
        <dbReference type="EMBL" id="MEJ8306081.1"/>
    </source>
</evidence>
<dbReference type="EMBL" id="JBBKAR010000048">
    <property type="protein sequence ID" value="MEJ8306081.1"/>
    <property type="molecule type" value="Genomic_DNA"/>
</dbReference>
<accession>A0ACC6PGP4</accession>
<gene>
    <name evidence="1" type="ORF">WKI47_19445</name>
</gene>
<dbReference type="Proteomes" id="UP001380953">
    <property type="component" value="Unassembled WGS sequence"/>
</dbReference>